<dbReference type="AlphaFoldDB" id="A0A2N3HHZ1"/>
<gene>
    <name evidence="2" type="ORF">CSW08_12515</name>
</gene>
<evidence type="ECO:0000313" key="3">
    <source>
        <dbReference type="Proteomes" id="UP000233435"/>
    </source>
</evidence>
<dbReference type="RefSeq" id="WP_106660218.1">
    <property type="nucleotide sequence ID" value="NZ_PJEO01000048.1"/>
</dbReference>
<dbReference type="SUPFAM" id="SSF103647">
    <property type="entry name" value="TSP type-3 repeat"/>
    <property type="match status" value="1"/>
</dbReference>
<dbReference type="InterPro" id="IPR006626">
    <property type="entry name" value="PbH1"/>
</dbReference>
<dbReference type="InterPro" id="IPR039448">
    <property type="entry name" value="Beta_helix"/>
</dbReference>
<feature type="domain" description="PKD" evidence="1">
    <location>
        <begin position="338"/>
        <end position="415"/>
    </location>
</feature>
<dbReference type="Pfam" id="PF18911">
    <property type="entry name" value="PKD_4"/>
    <property type="match status" value="1"/>
</dbReference>
<dbReference type="InterPro" id="IPR022409">
    <property type="entry name" value="PKD/Chitinase_dom"/>
</dbReference>
<dbReference type="OrthoDB" id="3179827at2"/>
<comment type="caution">
    <text evidence="2">The sequence shown here is derived from an EMBL/GenBank/DDBJ whole genome shotgun (WGS) entry which is preliminary data.</text>
</comment>
<dbReference type="SUPFAM" id="SSF51126">
    <property type="entry name" value="Pectin lyase-like"/>
    <property type="match status" value="2"/>
</dbReference>
<dbReference type="Pfam" id="PF13229">
    <property type="entry name" value="Beta_helix"/>
    <property type="match status" value="1"/>
</dbReference>
<dbReference type="GO" id="GO:0005509">
    <property type="term" value="F:calcium ion binding"/>
    <property type="evidence" value="ECO:0007669"/>
    <property type="project" value="InterPro"/>
</dbReference>
<accession>A0A2N3HHZ1</accession>
<dbReference type="InterPro" id="IPR011050">
    <property type="entry name" value="Pectin_lyase_fold/virulence"/>
</dbReference>
<dbReference type="Gene3D" id="2.60.40.10">
    <property type="entry name" value="Immunoglobulins"/>
    <property type="match status" value="1"/>
</dbReference>
<name>A0A2N3HHZ1_9FLAO</name>
<evidence type="ECO:0000313" key="2">
    <source>
        <dbReference type="EMBL" id="PKQ44579.1"/>
    </source>
</evidence>
<proteinExistence type="predicted"/>
<keyword evidence="3" id="KW-1185">Reference proteome</keyword>
<dbReference type="Proteomes" id="UP000233435">
    <property type="component" value="Unassembled WGS sequence"/>
</dbReference>
<reference evidence="2 3" key="1">
    <citation type="submission" date="2017-12" db="EMBL/GenBank/DDBJ databases">
        <title>Confluentibacter flavum sp. nov., isolated from the saline lake.</title>
        <authorList>
            <person name="Yu L."/>
        </authorList>
    </citation>
    <scope>NUCLEOTIDE SEQUENCE [LARGE SCALE GENOMIC DNA]</scope>
    <source>
        <strain evidence="2 3">3B</strain>
    </source>
</reference>
<dbReference type="PROSITE" id="PS50093">
    <property type="entry name" value="PKD"/>
    <property type="match status" value="1"/>
</dbReference>
<dbReference type="InterPro" id="IPR028974">
    <property type="entry name" value="TSP_type-3_rpt"/>
</dbReference>
<dbReference type="InterPro" id="IPR035986">
    <property type="entry name" value="PKD_dom_sf"/>
</dbReference>
<dbReference type="InterPro" id="IPR000601">
    <property type="entry name" value="PKD_dom"/>
</dbReference>
<dbReference type="InterPro" id="IPR012334">
    <property type="entry name" value="Pectin_lyas_fold"/>
</dbReference>
<dbReference type="InterPro" id="IPR059226">
    <property type="entry name" value="Choice_anch_Q_dom"/>
</dbReference>
<dbReference type="Gene3D" id="2.160.20.10">
    <property type="entry name" value="Single-stranded right-handed beta-helix, Pectin lyase-like"/>
    <property type="match status" value="1"/>
</dbReference>
<dbReference type="SMART" id="SM00089">
    <property type="entry name" value="PKD"/>
    <property type="match status" value="1"/>
</dbReference>
<dbReference type="InterPro" id="IPR013783">
    <property type="entry name" value="Ig-like_fold"/>
</dbReference>
<dbReference type="CDD" id="cd00146">
    <property type="entry name" value="PKD"/>
    <property type="match status" value="1"/>
</dbReference>
<protein>
    <recommendedName>
        <fullName evidence="1">PKD domain-containing protein</fullName>
    </recommendedName>
</protein>
<evidence type="ECO:0000259" key="1">
    <source>
        <dbReference type="PROSITE" id="PS50093"/>
    </source>
</evidence>
<dbReference type="SMART" id="SM00710">
    <property type="entry name" value="PbH1"/>
    <property type="match status" value="11"/>
</dbReference>
<dbReference type="NCBIfam" id="NF041518">
    <property type="entry name" value="choice_anch_Q"/>
    <property type="match status" value="1"/>
</dbReference>
<organism evidence="2 3">
    <name type="scientific">Confluentibacter flavum</name>
    <dbReference type="NCBI Taxonomy" id="1909700"/>
    <lineage>
        <taxon>Bacteria</taxon>
        <taxon>Pseudomonadati</taxon>
        <taxon>Bacteroidota</taxon>
        <taxon>Flavobacteriia</taxon>
        <taxon>Flavobacteriales</taxon>
        <taxon>Flavobacteriaceae</taxon>
        <taxon>Confluentibacter</taxon>
    </lineage>
</organism>
<sequence>MKIIFVLIIQVALLLSIKASSQTIISGGDVSGLWNLSGSPYIVQGDINLNGELIIEPGVEVLFDEGIRFNVFGKLIAEGNKTNRIIFKNNANLWGGIHFINSSEASILKYFEVAGVRNLVGYGGAISVENSNSTYISHGTVFNNSSENRGGGISLLNLENFTISHILLYENSLYSEDGLYSLKDGTAIHIASSLVNLLNITAVKNTFSNALSGSASTIYWDSNSEVKFTNCIIQNNESTSIGRSNEYDQFNISYSNINGLEDLIGLRKLVVGEGNYDAPPSFVDYENDNFSLLWNNFPMQASKPREIDGGDPSIHNDDGSISDIGALTFDQMGEYFPPGAWFSADKNRIQAGTSVQFNNNSQKGSLAIALYYWDFGDGNFSNEIAPEHIYSDYGRFDVSLTVTDTNGNSNTQNLTDFIVSGTIILEGPVSGEWNKFLSPYIISGDIIIPQNELLDIKPDVEVLFSGYYGIKVEGDLRSIGNEEERVIFTSLDTINFWNKNLHWNYFYYERELNGWKGIEFVGNNLNSIMKFTDISYFRNFYLSCGDTNYFGGAVRLNNADGFIFDNCRFVNNNGHGYGLGSSTCYKGACIKAYSSDIIVSNCVFENNEADYSVAIYTWNSDNTKIENNIFRNNYSMGGNVTSLIDLTGEAYFEVISDNQIVVKNNIIENNEVGGISLGSLEGNVLIEGNLINNNIGHGITTSLSSPIISRNRITNNIASEGVGIYTLPSFGIPQIVNNFISGNTITYYWGQGSGILCETNTYIVNNTITNNTSTGINGEAIYGDNATYTAINNILFNNPNGDYGQNRGDSAYAIVENNFQGDPIFLEENVPELKDNSPCVDAGTLDLPITLPEFDFFGEQRINGAENKIDIGAVEFIDYDMDNDGVEDDIDICPNTPPNQQVNSDGCLVLPTNNFTIESISETCPDRDNGKIIISAINNLDYILSINGVDYSFTSSLTIDNLAPGTYNFCIKVPLESFEQCYNIDLAEGTTISGKSSVNSGKVSIDIEQGTAPYYVSINGDLILQTMSSSFSVKAVYGDLIEVSTSKSCEGKLSKKIDLADEVIASPNPTIGDFEISLPILDKEIIIELFTIQSQLISTSKYRVVNGKVNISLKDQQEGIYFVKVYLDEPVNLKIIKR</sequence>
<dbReference type="SUPFAM" id="SSF49299">
    <property type="entry name" value="PKD domain"/>
    <property type="match status" value="1"/>
</dbReference>
<dbReference type="EMBL" id="PJEO01000048">
    <property type="protein sequence ID" value="PKQ44579.1"/>
    <property type="molecule type" value="Genomic_DNA"/>
</dbReference>